<evidence type="ECO:0000313" key="2">
    <source>
        <dbReference type="Proteomes" id="UP001189429"/>
    </source>
</evidence>
<name>A0ABN9VQA8_9DINO</name>
<dbReference type="Proteomes" id="UP001189429">
    <property type="component" value="Unassembled WGS sequence"/>
</dbReference>
<evidence type="ECO:0008006" key="3">
    <source>
        <dbReference type="Google" id="ProtNLM"/>
    </source>
</evidence>
<accession>A0ABN9VQA8</accession>
<keyword evidence="2" id="KW-1185">Reference proteome</keyword>
<comment type="caution">
    <text evidence="1">The sequence shown here is derived from an EMBL/GenBank/DDBJ whole genome shotgun (WGS) entry which is preliminary data.</text>
</comment>
<gene>
    <name evidence="1" type="ORF">PCOR1329_LOCUS60164</name>
</gene>
<sequence>GVLQYLRFAKKPMAPPCHMVSERLSRRLVFLGLFIELAAVRILPLCEIYPMNASCLVILYFWRETKRSKSIHKDELLACASALSAWALPFVRPSGGAFIEAMPAAVVLDRMLSTFSCSYVVALLVGSTVVHCFLNGGSALGSCAPPGLNFGVSAMLLKAFTQVAASLALAPGRPEQWATLLVLATLLLGARSVATAPLRRAL</sequence>
<evidence type="ECO:0000313" key="1">
    <source>
        <dbReference type="EMBL" id="CAK0875514.1"/>
    </source>
</evidence>
<feature type="non-terminal residue" evidence="1">
    <location>
        <position position="1"/>
    </location>
</feature>
<feature type="non-terminal residue" evidence="1">
    <location>
        <position position="202"/>
    </location>
</feature>
<reference evidence="1" key="1">
    <citation type="submission" date="2023-10" db="EMBL/GenBank/DDBJ databases">
        <authorList>
            <person name="Chen Y."/>
            <person name="Shah S."/>
            <person name="Dougan E. K."/>
            <person name="Thang M."/>
            <person name="Chan C."/>
        </authorList>
    </citation>
    <scope>NUCLEOTIDE SEQUENCE [LARGE SCALE GENOMIC DNA]</scope>
</reference>
<organism evidence="1 2">
    <name type="scientific">Prorocentrum cordatum</name>
    <dbReference type="NCBI Taxonomy" id="2364126"/>
    <lineage>
        <taxon>Eukaryota</taxon>
        <taxon>Sar</taxon>
        <taxon>Alveolata</taxon>
        <taxon>Dinophyceae</taxon>
        <taxon>Prorocentrales</taxon>
        <taxon>Prorocentraceae</taxon>
        <taxon>Prorocentrum</taxon>
    </lineage>
</organism>
<protein>
    <recommendedName>
        <fullName evidence="3">Protein RFT1 homolog</fullName>
    </recommendedName>
</protein>
<proteinExistence type="predicted"/>
<dbReference type="EMBL" id="CAUYUJ010017522">
    <property type="protein sequence ID" value="CAK0875514.1"/>
    <property type="molecule type" value="Genomic_DNA"/>
</dbReference>